<sequence>MADYFRQYPGSACEECRRRKARCDRSRPCCGSCREAGKLCIFSDQRAQRGPKKGQIRALRDRVNTLERLLSEQQPLVASFATAIDPAVTGQLIESPDSTNIGIPSLWEFDAILPMAIEPFLPEMRETPGQTGLTWKGNRKVIQPSDEGQISALVQEDVVSVYFERVHPNIPIIHKQRYFDMVEQQSPSRSQLCLQLAVQATAAASTAQTLGSSDSLYAETCAALERVEINGPIGRARGVPVELEYIQALLLVVYYEALRMPQDRYILTAGRAFRLIQISRLHEIDVETGPAEEVSGEVFTREEERRRTFWAAYCFDRLFSIRHELPHTLHEHATRTRLPAPETSFQDGEPVCMPFLSEVMDTLAAAILPVFAERVVLTTLRGRYMNLRSASPSNAVDFCAELQEIRVGLRQRMRIIAKHLPLTTAAVDSTVCYTHILAHSVMVDLSELAEGMAFVMNEHEKSVTICLGQAFEACNEIVRLAKCSARLGRFKAPIFLPVLLSRAIVFLNSHHPQAQHDGLDELMSILQGLSCVNRQAEELIHELEA</sequence>
<dbReference type="Gene3D" id="4.10.240.10">
    <property type="entry name" value="Zn(2)-C6 fungal-type DNA-binding domain"/>
    <property type="match status" value="1"/>
</dbReference>
<protein>
    <recommendedName>
        <fullName evidence="7">Zn(2)-C6 fungal-type domain-containing protein</fullName>
    </recommendedName>
</protein>
<dbReference type="CDD" id="cd00067">
    <property type="entry name" value="GAL4"/>
    <property type="match status" value="1"/>
</dbReference>
<dbReference type="AlphaFoldDB" id="A0A8H4HGU3"/>
<dbReference type="PROSITE" id="PS50048">
    <property type="entry name" value="ZN2_CY6_FUNGAL_2"/>
    <property type="match status" value="1"/>
</dbReference>
<dbReference type="GO" id="GO:0003677">
    <property type="term" value="F:DNA binding"/>
    <property type="evidence" value="ECO:0007669"/>
    <property type="project" value="UniProtKB-KW"/>
</dbReference>
<dbReference type="InterPro" id="IPR007219">
    <property type="entry name" value="XnlR_reg_dom"/>
</dbReference>
<evidence type="ECO:0000259" key="7">
    <source>
        <dbReference type="PROSITE" id="PS50048"/>
    </source>
</evidence>
<dbReference type="PROSITE" id="PS00463">
    <property type="entry name" value="ZN2_CY6_FUNGAL_1"/>
    <property type="match status" value="1"/>
</dbReference>
<name>A0A8H4HGU3_9EURO</name>
<evidence type="ECO:0000256" key="6">
    <source>
        <dbReference type="ARBA" id="ARBA00023242"/>
    </source>
</evidence>
<dbReference type="InterPro" id="IPR036864">
    <property type="entry name" value="Zn2-C6_fun-type_DNA-bd_sf"/>
</dbReference>
<keyword evidence="9" id="KW-1185">Reference proteome</keyword>
<comment type="subcellular location">
    <subcellularLocation>
        <location evidence="1">Nucleus</location>
    </subcellularLocation>
</comment>
<dbReference type="CDD" id="cd12148">
    <property type="entry name" value="fungal_TF_MHR"/>
    <property type="match status" value="1"/>
</dbReference>
<gene>
    <name evidence="8" type="ORF">CNMCM6805_006455</name>
</gene>
<accession>A0A8H4HGU3</accession>
<reference evidence="8" key="1">
    <citation type="journal article" date="2020" name="bioRxiv">
        <title>Genomic and phenotypic heterogeneity of clinical isolates of the human pathogens Aspergillus fumigatus, Aspergillus lentulus and Aspergillus fumigatiaffinis.</title>
        <authorList>
            <person name="dos Santos R.A.C."/>
            <person name="Steenwyk J.L."/>
            <person name="Rivero-Menendez O."/>
            <person name="Mead M.E."/>
            <person name="Silva L.P."/>
            <person name="Bastos R.W."/>
            <person name="Alastruey-Izquierdo A."/>
            <person name="Goldman G.H."/>
            <person name="Rokas A."/>
        </authorList>
    </citation>
    <scope>NUCLEOTIDE SEQUENCE</scope>
    <source>
        <strain evidence="8">CNM-CM6805</strain>
    </source>
</reference>
<evidence type="ECO:0000256" key="2">
    <source>
        <dbReference type="ARBA" id="ARBA00022723"/>
    </source>
</evidence>
<evidence type="ECO:0000256" key="5">
    <source>
        <dbReference type="ARBA" id="ARBA00023163"/>
    </source>
</evidence>
<reference evidence="8" key="2">
    <citation type="submission" date="2020-04" db="EMBL/GenBank/DDBJ databases">
        <authorList>
            <person name="Santos R.A.C."/>
            <person name="Steenwyk J.L."/>
            <person name="Rivero-Menendez O."/>
            <person name="Mead M.E."/>
            <person name="Silva L.P."/>
            <person name="Bastos R.W."/>
            <person name="Alastruey-Izquierdo A."/>
            <person name="Goldman G.H."/>
            <person name="Rokas A."/>
        </authorList>
    </citation>
    <scope>NUCLEOTIDE SEQUENCE</scope>
    <source>
        <strain evidence="8">CNM-CM6805</strain>
    </source>
</reference>
<dbReference type="GO" id="GO:0008270">
    <property type="term" value="F:zinc ion binding"/>
    <property type="evidence" value="ECO:0007669"/>
    <property type="project" value="InterPro"/>
</dbReference>
<keyword evidence="4" id="KW-0238">DNA-binding</keyword>
<keyword evidence="3" id="KW-0805">Transcription regulation</keyword>
<dbReference type="PANTHER" id="PTHR47338:SF3">
    <property type="entry name" value="C6 FINGER DOMAIN TRANSCRIPTION FACTOR DBAA-RELATED"/>
    <property type="match status" value="1"/>
</dbReference>
<evidence type="ECO:0000313" key="9">
    <source>
        <dbReference type="Proteomes" id="UP000653565"/>
    </source>
</evidence>
<comment type="caution">
    <text evidence="8">The sequence shown here is derived from an EMBL/GenBank/DDBJ whole genome shotgun (WGS) entry which is preliminary data.</text>
</comment>
<dbReference type="InterPro" id="IPR001138">
    <property type="entry name" value="Zn2Cys6_DnaBD"/>
</dbReference>
<dbReference type="GO" id="GO:0000981">
    <property type="term" value="F:DNA-binding transcription factor activity, RNA polymerase II-specific"/>
    <property type="evidence" value="ECO:0007669"/>
    <property type="project" value="InterPro"/>
</dbReference>
<dbReference type="Proteomes" id="UP000653565">
    <property type="component" value="Unassembled WGS sequence"/>
</dbReference>
<dbReference type="InterPro" id="IPR050815">
    <property type="entry name" value="TF_fung"/>
</dbReference>
<evidence type="ECO:0000256" key="3">
    <source>
        <dbReference type="ARBA" id="ARBA00023015"/>
    </source>
</evidence>
<evidence type="ECO:0000256" key="4">
    <source>
        <dbReference type="ARBA" id="ARBA00023125"/>
    </source>
</evidence>
<keyword evidence="2" id="KW-0479">Metal-binding</keyword>
<dbReference type="EMBL" id="JAAAPX010000003">
    <property type="protein sequence ID" value="KAF4245022.1"/>
    <property type="molecule type" value="Genomic_DNA"/>
</dbReference>
<dbReference type="Pfam" id="PF00172">
    <property type="entry name" value="Zn_clus"/>
    <property type="match status" value="1"/>
</dbReference>
<proteinExistence type="predicted"/>
<organism evidence="8 9">
    <name type="scientific">Aspergillus fumigatiaffinis</name>
    <dbReference type="NCBI Taxonomy" id="340414"/>
    <lineage>
        <taxon>Eukaryota</taxon>
        <taxon>Fungi</taxon>
        <taxon>Dikarya</taxon>
        <taxon>Ascomycota</taxon>
        <taxon>Pezizomycotina</taxon>
        <taxon>Eurotiomycetes</taxon>
        <taxon>Eurotiomycetidae</taxon>
        <taxon>Eurotiales</taxon>
        <taxon>Aspergillaceae</taxon>
        <taxon>Aspergillus</taxon>
        <taxon>Aspergillus subgen. Fumigati</taxon>
    </lineage>
</organism>
<dbReference type="PANTHER" id="PTHR47338">
    <property type="entry name" value="ZN(II)2CYS6 TRANSCRIPTION FACTOR (EUROFUNG)-RELATED"/>
    <property type="match status" value="1"/>
</dbReference>
<keyword evidence="6" id="KW-0539">Nucleus</keyword>
<keyword evidence="5" id="KW-0804">Transcription</keyword>
<dbReference type="GO" id="GO:0006351">
    <property type="term" value="P:DNA-templated transcription"/>
    <property type="evidence" value="ECO:0007669"/>
    <property type="project" value="InterPro"/>
</dbReference>
<feature type="domain" description="Zn(2)-C6 fungal-type" evidence="7">
    <location>
        <begin position="12"/>
        <end position="42"/>
    </location>
</feature>
<dbReference type="SUPFAM" id="SSF57701">
    <property type="entry name" value="Zn2/Cys6 DNA-binding domain"/>
    <property type="match status" value="1"/>
</dbReference>
<dbReference type="SMART" id="SM00066">
    <property type="entry name" value="GAL4"/>
    <property type="match status" value="1"/>
</dbReference>
<dbReference type="Pfam" id="PF04082">
    <property type="entry name" value="Fungal_trans"/>
    <property type="match status" value="1"/>
</dbReference>
<evidence type="ECO:0000313" key="8">
    <source>
        <dbReference type="EMBL" id="KAF4245022.1"/>
    </source>
</evidence>
<dbReference type="GO" id="GO:0005634">
    <property type="term" value="C:nucleus"/>
    <property type="evidence" value="ECO:0007669"/>
    <property type="project" value="UniProtKB-SubCell"/>
</dbReference>
<dbReference type="SMART" id="SM00906">
    <property type="entry name" value="Fungal_trans"/>
    <property type="match status" value="1"/>
</dbReference>
<evidence type="ECO:0000256" key="1">
    <source>
        <dbReference type="ARBA" id="ARBA00004123"/>
    </source>
</evidence>